<feature type="compositionally biased region" description="Basic and acidic residues" evidence="1">
    <location>
        <begin position="46"/>
        <end position="57"/>
    </location>
</feature>
<feature type="region of interest" description="Disordered" evidence="1">
    <location>
        <begin position="46"/>
        <end position="85"/>
    </location>
</feature>
<name>A0A4Q4MZJ7_ALTAL</name>
<dbReference type="AlphaFoldDB" id="A0A4Q4MZJ7"/>
<reference evidence="3" key="1">
    <citation type="journal article" date="2019" name="bioRxiv">
        <title>Genomics, evolutionary history and diagnostics of the Alternaria alternata species group including apple and Asian pear pathotypes.</title>
        <authorList>
            <person name="Armitage A.D."/>
            <person name="Cockerton H.M."/>
            <person name="Sreenivasaprasad S."/>
            <person name="Woodhall J.W."/>
            <person name="Lane C.R."/>
            <person name="Harrison R.J."/>
            <person name="Clarkson J.P."/>
        </authorList>
    </citation>
    <scope>NUCLEOTIDE SEQUENCE [LARGE SCALE GENOMIC DNA]</scope>
    <source>
        <strain evidence="3">FERA 1177</strain>
    </source>
</reference>
<dbReference type="EMBL" id="PDXD01000068">
    <property type="protein sequence ID" value="RYN64998.1"/>
    <property type="molecule type" value="Genomic_DNA"/>
</dbReference>
<organism evidence="2 3">
    <name type="scientific">Alternaria alternata</name>
    <name type="common">Alternaria rot fungus</name>
    <name type="synonym">Torula alternata</name>
    <dbReference type="NCBI Taxonomy" id="5599"/>
    <lineage>
        <taxon>Eukaryota</taxon>
        <taxon>Fungi</taxon>
        <taxon>Dikarya</taxon>
        <taxon>Ascomycota</taxon>
        <taxon>Pezizomycotina</taxon>
        <taxon>Dothideomycetes</taxon>
        <taxon>Pleosporomycetidae</taxon>
        <taxon>Pleosporales</taxon>
        <taxon>Pleosporineae</taxon>
        <taxon>Pleosporaceae</taxon>
        <taxon>Alternaria</taxon>
        <taxon>Alternaria sect. Alternaria</taxon>
        <taxon>Alternaria alternata complex</taxon>
    </lineage>
</organism>
<protein>
    <submittedName>
        <fullName evidence="2">Uncharacterized protein</fullName>
    </submittedName>
</protein>
<gene>
    <name evidence="2" type="ORF">AA0117_g12283</name>
</gene>
<evidence type="ECO:0000256" key="1">
    <source>
        <dbReference type="SAM" id="MobiDB-lite"/>
    </source>
</evidence>
<sequence>MHKGNRPRISCVLAEVTPIHHLTQQLCHGSLRLACGHSPCPHEFDDRIRHGKEHTPTPERQPQRKKCPSDKNQAVNPNDGGSEEGLRHLVSSQSVQNHEIALGKYLRSIRDDPVALIEFLKSSYLGFQLDIELFVTALESGRSNPLEYMPKDASMPQLSNLKAAEPDLDRDDVSGAAITDFGKSTIYQGHNNKAPISYQEKHIPEFIGWNCGGLSKYAITIPLPQFSLHPPPEVAARYHAHEPPG</sequence>
<evidence type="ECO:0000313" key="3">
    <source>
        <dbReference type="Proteomes" id="UP000291422"/>
    </source>
</evidence>
<comment type="caution">
    <text evidence="2">The sequence shown here is derived from an EMBL/GenBank/DDBJ whole genome shotgun (WGS) entry which is preliminary data.</text>
</comment>
<evidence type="ECO:0000313" key="2">
    <source>
        <dbReference type="EMBL" id="RYN64998.1"/>
    </source>
</evidence>
<accession>A0A4Q4MZJ7</accession>
<proteinExistence type="predicted"/>
<dbReference type="Proteomes" id="UP000291422">
    <property type="component" value="Unassembled WGS sequence"/>
</dbReference>